<dbReference type="SUPFAM" id="SSF46785">
    <property type="entry name" value="Winged helix' DNA-binding domain"/>
    <property type="match status" value="1"/>
</dbReference>
<comment type="subcellular location">
    <subcellularLocation>
        <location evidence="2">Chromosome</location>
    </subcellularLocation>
    <subcellularLocation>
        <location evidence="1">Nucleus</location>
    </subcellularLocation>
</comment>
<feature type="domain" description="H15" evidence="7">
    <location>
        <begin position="9"/>
        <end position="76"/>
    </location>
</feature>
<dbReference type="PROSITE" id="PS51504">
    <property type="entry name" value="H15"/>
    <property type="match status" value="1"/>
</dbReference>
<dbReference type="PANTHER" id="PTHR11467">
    <property type="entry name" value="HISTONE H1"/>
    <property type="match status" value="1"/>
</dbReference>
<comment type="caution">
    <text evidence="8">The sequence shown here is derived from an EMBL/GenBank/DDBJ whole genome shotgun (WGS) entry which is preliminary data.</text>
</comment>
<dbReference type="GO" id="GO:0003690">
    <property type="term" value="F:double-stranded DNA binding"/>
    <property type="evidence" value="ECO:0007669"/>
    <property type="project" value="TreeGrafter"/>
</dbReference>
<dbReference type="GO" id="GO:0045910">
    <property type="term" value="P:negative regulation of DNA recombination"/>
    <property type="evidence" value="ECO:0007669"/>
    <property type="project" value="TreeGrafter"/>
</dbReference>
<dbReference type="InParanoid" id="A0A024GHX0"/>
<reference evidence="8 9" key="1">
    <citation type="submission" date="2012-05" db="EMBL/GenBank/DDBJ databases">
        <title>Recombination and specialization in a pathogen metapopulation.</title>
        <authorList>
            <person name="Gardiner A."/>
            <person name="Kemen E."/>
            <person name="Schultz-Larsen T."/>
            <person name="MacLean D."/>
            <person name="Van Oosterhout C."/>
            <person name="Jones J.D.G."/>
        </authorList>
    </citation>
    <scope>NUCLEOTIDE SEQUENCE [LARGE SCALE GENOMIC DNA]</scope>
    <source>
        <strain evidence="8 9">Ac Nc2</strain>
    </source>
</reference>
<dbReference type="InterPro" id="IPR036390">
    <property type="entry name" value="WH_DNA-bd_sf"/>
</dbReference>
<proteinExistence type="predicted"/>
<dbReference type="GO" id="GO:0006334">
    <property type="term" value="P:nucleosome assembly"/>
    <property type="evidence" value="ECO:0007669"/>
    <property type="project" value="InterPro"/>
</dbReference>
<evidence type="ECO:0000256" key="5">
    <source>
        <dbReference type="ARBA" id="ARBA00023242"/>
    </source>
</evidence>
<keyword evidence="5" id="KW-0539">Nucleus</keyword>
<dbReference type="Proteomes" id="UP000053237">
    <property type="component" value="Unassembled WGS sequence"/>
</dbReference>
<evidence type="ECO:0000256" key="2">
    <source>
        <dbReference type="ARBA" id="ARBA00004286"/>
    </source>
</evidence>
<dbReference type="InterPro" id="IPR005818">
    <property type="entry name" value="Histone_H1/H5_H15"/>
</dbReference>
<dbReference type="SMART" id="SM00526">
    <property type="entry name" value="H15"/>
    <property type="match status" value="1"/>
</dbReference>
<dbReference type="STRING" id="65357.A0A024GHX0"/>
<name>A0A024GHX0_9STRA</name>
<feature type="region of interest" description="Disordered" evidence="6">
    <location>
        <begin position="94"/>
        <end position="132"/>
    </location>
</feature>
<organism evidence="8 9">
    <name type="scientific">Albugo candida</name>
    <dbReference type="NCBI Taxonomy" id="65357"/>
    <lineage>
        <taxon>Eukaryota</taxon>
        <taxon>Sar</taxon>
        <taxon>Stramenopiles</taxon>
        <taxon>Oomycota</taxon>
        <taxon>Peronosporomycetes</taxon>
        <taxon>Albuginales</taxon>
        <taxon>Albuginaceae</taxon>
        <taxon>Albugo</taxon>
    </lineage>
</organism>
<dbReference type="InterPro" id="IPR036388">
    <property type="entry name" value="WH-like_DNA-bd_sf"/>
</dbReference>
<gene>
    <name evidence="8" type="ORF">BN9_070500</name>
</gene>
<evidence type="ECO:0000259" key="7">
    <source>
        <dbReference type="PROSITE" id="PS51504"/>
    </source>
</evidence>
<keyword evidence="3" id="KW-0158">Chromosome</keyword>
<evidence type="ECO:0000313" key="8">
    <source>
        <dbReference type="EMBL" id="CCI46121.1"/>
    </source>
</evidence>
<accession>A0A024GHX0</accession>
<feature type="compositionally biased region" description="Basic residues" evidence="6">
    <location>
        <begin position="113"/>
        <end position="132"/>
    </location>
</feature>
<dbReference type="GO" id="GO:0030261">
    <property type="term" value="P:chromosome condensation"/>
    <property type="evidence" value="ECO:0007669"/>
    <property type="project" value="TreeGrafter"/>
</dbReference>
<dbReference type="GO" id="GO:0005634">
    <property type="term" value="C:nucleus"/>
    <property type="evidence" value="ECO:0007669"/>
    <property type="project" value="UniProtKB-SubCell"/>
</dbReference>
<protein>
    <recommendedName>
        <fullName evidence="7">H15 domain-containing protein</fullName>
    </recommendedName>
</protein>
<dbReference type="AlphaFoldDB" id="A0A024GHX0"/>
<sequence>MTSAKKGISGPGYYDLIKEAVLMINDKSGLSRQAIDKYVSTKKGDNYSRSRLNLALKKGVENGKLVPVKGSFKLATAENKDRIKTVKVKVKSAEVTKPSKKKKPLAKKPSLLKIKKVKSVAKKRKTTKASKK</sequence>
<dbReference type="Pfam" id="PF00538">
    <property type="entry name" value="Linker_histone"/>
    <property type="match status" value="1"/>
</dbReference>
<keyword evidence="9" id="KW-1185">Reference proteome</keyword>
<evidence type="ECO:0000256" key="6">
    <source>
        <dbReference type="SAM" id="MobiDB-lite"/>
    </source>
</evidence>
<dbReference type="GO" id="GO:0031492">
    <property type="term" value="F:nucleosomal DNA binding"/>
    <property type="evidence" value="ECO:0007669"/>
    <property type="project" value="TreeGrafter"/>
</dbReference>
<dbReference type="PANTHER" id="PTHR11467:SF36">
    <property type="entry name" value="HISTONE 24-RELATED"/>
    <property type="match status" value="1"/>
</dbReference>
<dbReference type="OrthoDB" id="1110759at2759"/>
<evidence type="ECO:0000256" key="4">
    <source>
        <dbReference type="ARBA" id="ARBA00023125"/>
    </source>
</evidence>
<dbReference type="GO" id="GO:0000786">
    <property type="term" value="C:nucleosome"/>
    <property type="evidence" value="ECO:0007669"/>
    <property type="project" value="InterPro"/>
</dbReference>
<dbReference type="EMBL" id="CAIX01000117">
    <property type="protein sequence ID" value="CCI46121.1"/>
    <property type="molecule type" value="Genomic_DNA"/>
</dbReference>
<evidence type="ECO:0000313" key="9">
    <source>
        <dbReference type="Proteomes" id="UP000053237"/>
    </source>
</evidence>
<evidence type="ECO:0000256" key="1">
    <source>
        <dbReference type="ARBA" id="ARBA00004123"/>
    </source>
</evidence>
<dbReference type="Gene3D" id="1.10.10.10">
    <property type="entry name" value="Winged helix-like DNA-binding domain superfamily/Winged helix DNA-binding domain"/>
    <property type="match status" value="1"/>
</dbReference>
<keyword evidence="4" id="KW-0238">DNA-binding</keyword>
<evidence type="ECO:0000256" key="3">
    <source>
        <dbReference type="ARBA" id="ARBA00022454"/>
    </source>
</evidence>